<dbReference type="SUPFAM" id="SSF82679">
    <property type="entry name" value="N-utilization substance G protein NusG, N-terminal domain"/>
    <property type="match status" value="1"/>
</dbReference>
<accession>A0ABY8M269</accession>
<reference evidence="5 6" key="1">
    <citation type="submission" date="2023-04" db="EMBL/GenBank/DDBJ databases">
        <title>Neorhizobium petrolearium OS53, complete genome.</title>
        <authorList>
            <person name="Yu T."/>
        </authorList>
    </citation>
    <scope>NUCLEOTIDE SEQUENCE [LARGE SCALE GENOMIC DNA]</scope>
    <source>
        <strain evidence="5 6">OS53</strain>
    </source>
</reference>
<evidence type="ECO:0000256" key="3">
    <source>
        <dbReference type="ARBA" id="ARBA00023163"/>
    </source>
</evidence>
<keyword evidence="1" id="KW-0889">Transcription antitermination</keyword>
<dbReference type="RefSeq" id="WP_227701817.1">
    <property type="nucleotide sequence ID" value="NZ_CP123000.1"/>
</dbReference>
<feature type="domain" description="NusG-like N-terminal" evidence="4">
    <location>
        <begin position="62"/>
        <end position="163"/>
    </location>
</feature>
<name>A0ABY8M269_9HYPH</name>
<dbReference type="PANTHER" id="PTHR30265">
    <property type="entry name" value="RHO-INTERACTING TRANSCRIPTION TERMINATION FACTOR NUSG"/>
    <property type="match status" value="1"/>
</dbReference>
<proteinExistence type="predicted"/>
<dbReference type="Pfam" id="PF02357">
    <property type="entry name" value="NusG"/>
    <property type="match status" value="1"/>
</dbReference>
<evidence type="ECO:0000256" key="1">
    <source>
        <dbReference type="ARBA" id="ARBA00022814"/>
    </source>
</evidence>
<protein>
    <submittedName>
        <fullName evidence="5">Transcription termination/antitermination NusG family protein</fullName>
    </submittedName>
</protein>
<dbReference type="PANTHER" id="PTHR30265:SF4">
    <property type="entry name" value="KOW MOTIF FAMILY PROTEIN, EXPRESSED"/>
    <property type="match status" value="1"/>
</dbReference>
<dbReference type="InterPro" id="IPR043425">
    <property type="entry name" value="NusG-like"/>
</dbReference>
<keyword evidence="3" id="KW-0804">Transcription</keyword>
<evidence type="ECO:0000313" key="5">
    <source>
        <dbReference type="EMBL" id="WGI68656.1"/>
    </source>
</evidence>
<gene>
    <name evidence="5" type="ORF">QEO92_00715</name>
</gene>
<evidence type="ECO:0000256" key="2">
    <source>
        <dbReference type="ARBA" id="ARBA00023015"/>
    </source>
</evidence>
<evidence type="ECO:0000313" key="6">
    <source>
        <dbReference type="Proteomes" id="UP001227095"/>
    </source>
</evidence>
<organism evidence="5 6">
    <name type="scientific">Neorhizobium petrolearium</name>
    <dbReference type="NCBI Taxonomy" id="515361"/>
    <lineage>
        <taxon>Bacteria</taxon>
        <taxon>Pseudomonadati</taxon>
        <taxon>Pseudomonadota</taxon>
        <taxon>Alphaproteobacteria</taxon>
        <taxon>Hyphomicrobiales</taxon>
        <taxon>Rhizobiaceae</taxon>
        <taxon>Rhizobium/Agrobacterium group</taxon>
        <taxon>Neorhizobium</taxon>
    </lineage>
</organism>
<dbReference type="SMART" id="SM00738">
    <property type="entry name" value="NGN"/>
    <property type="match status" value="1"/>
</dbReference>
<dbReference type="Proteomes" id="UP001227095">
    <property type="component" value="Chromosome"/>
</dbReference>
<keyword evidence="2" id="KW-0805">Transcription regulation</keyword>
<dbReference type="Gene3D" id="3.30.70.940">
    <property type="entry name" value="NusG, N-terminal domain"/>
    <property type="match status" value="1"/>
</dbReference>
<sequence>MTMQRRITGRKINYRPMIEAELSAGERERVYSRQDRAAQQFGMKEAMLQSASADLVDAMPESARWFCLQVWSGREFAVEKSLADAKVTTLVPRDKGQFRIRKGVRVDAPDRPYFPGYILVHCVPTADAFLGLKQVEHVLDIVGGDSGYHVVRDEDVEIFRMIGDGEAPRIAADKTFVDGDRADIVLGPFAGFMCLVIAVKWCRQPSARVAIDCGGKVFEIESMPLVFLKKL</sequence>
<dbReference type="InterPro" id="IPR036735">
    <property type="entry name" value="NGN_dom_sf"/>
</dbReference>
<dbReference type="CDD" id="cd08000">
    <property type="entry name" value="NGN"/>
    <property type="match status" value="1"/>
</dbReference>
<evidence type="ECO:0000259" key="4">
    <source>
        <dbReference type="SMART" id="SM00738"/>
    </source>
</evidence>
<keyword evidence="6" id="KW-1185">Reference proteome</keyword>
<dbReference type="InterPro" id="IPR006645">
    <property type="entry name" value="NGN-like_dom"/>
</dbReference>
<dbReference type="EMBL" id="CP123000">
    <property type="protein sequence ID" value="WGI68656.1"/>
    <property type="molecule type" value="Genomic_DNA"/>
</dbReference>